<organism evidence="1 2">
    <name type="scientific">Sphaerotilus mobilis</name>
    <dbReference type="NCBI Taxonomy" id="47994"/>
    <lineage>
        <taxon>Bacteria</taxon>
        <taxon>Pseudomonadati</taxon>
        <taxon>Pseudomonadota</taxon>
        <taxon>Betaproteobacteria</taxon>
        <taxon>Burkholderiales</taxon>
        <taxon>Sphaerotilaceae</taxon>
        <taxon>Sphaerotilus</taxon>
    </lineage>
</organism>
<dbReference type="Proteomes" id="UP000293433">
    <property type="component" value="Unassembled WGS sequence"/>
</dbReference>
<dbReference type="InterPro" id="IPR007332">
    <property type="entry name" value="DUF411"/>
</dbReference>
<dbReference type="EMBL" id="SGWV01000007">
    <property type="protein sequence ID" value="RZS58123.1"/>
    <property type="molecule type" value="Genomic_DNA"/>
</dbReference>
<keyword evidence="2" id="KW-1185">Reference proteome</keyword>
<reference evidence="1 2" key="1">
    <citation type="submission" date="2019-02" db="EMBL/GenBank/DDBJ databases">
        <title>Genomic Encyclopedia of Type Strains, Phase IV (KMG-IV): sequencing the most valuable type-strain genomes for metagenomic binning, comparative biology and taxonomic classification.</title>
        <authorList>
            <person name="Goeker M."/>
        </authorList>
    </citation>
    <scope>NUCLEOTIDE SEQUENCE [LARGE SCALE GENOMIC DNA]</scope>
    <source>
        <strain evidence="1 2">DSM 10617</strain>
    </source>
</reference>
<gene>
    <name evidence="1" type="ORF">EV685_0402</name>
</gene>
<evidence type="ECO:0000313" key="1">
    <source>
        <dbReference type="EMBL" id="RZS58123.1"/>
    </source>
</evidence>
<comment type="caution">
    <text evidence="1">The sequence shown here is derived from an EMBL/GenBank/DDBJ whole genome shotgun (WGS) entry which is preliminary data.</text>
</comment>
<evidence type="ECO:0008006" key="3">
    <source>
        <dbReference type="Google" id="ProtNLM"/>
    </source>
</evidence>
<proteinExistence type="predicted"/>
<name>A0A4Q7LUP9_9BURK</name>
<dbReference type="Pfam" id="PF04214">
    <property type="entry name" value="DUF411"/>
    <property type="match status" value="1"/>
</dbReference>
<dbReference type="OrthoDB" id="14727at2"/>
<dbReference type="AlphaFoldDB" id="A0A4Q7LUP9"/>
<dbReference type="RefSeq" id="WP_130480303.1">
    <property type="nucleotide sequence ID" value="NZ_SGWV01000007.1"/>
</dbReference>
<evidence type="ECO:0000313" key="2">
    <source>
        <dbReference type="Proteomes" id="UP000293433"/>
    </source>
</evidence>
<accession>A0A4Q7LUP9</accession>
<sequence>MNTRNSLDQPSADLRRKLLALAVFGLAAPVVGAAGKFGKDALPTVDVWKSPDCGCCKDWVRHLEANGLQVRVHDDGNQEARARLGMPIRYGSCHTAKVGDFVLEGHVPAREVLRLLKDRPAGALGLAVPAMPIGSPGMDGPEYKGRKDPYDVLLVQRDGGASVYQSYR</sequence>
<protein>
    <recommendedName>
        <fullName evidence="3">Metal-binding protein</fullName>
    </recommendedName>
</protein>